<sequence>MLNLLILFILLIAFFSGARRGFTMQIFYTIGYILSFFAAQYFYKSLASHLELYIPYPAVTSNTQMAFFEQAFSFRLDEAFYAGVAFLLILFAGGLITRFIGIFVHSLTYIPILRQVDWIAGGLLSVVLAYVTIFLLLSLLSFVPVTAIQNQFSGHSIARFIVEKTPFLTEQIRNLWITNVIKS</sequence>
<gene>
    <name evidence="6" type="ORF">BH747_07080</name>
</gene>
<dbReference type="PANTHER" id="PTHR37306:SF1">
    <property type="entry name" value="COLICIN V PRODUCTION PROTEIN"/>
    <property type="match status" value="1"/>
</dbReference>
<evidence type="ECO:0000256" key="3">
    <source>
        <dbReference type="ARBA" id="ARBA00022989"/>
    </source>
</evidence>
<dbReference type="STRING" id="112904.BH747_07080"/>
<keyword evidence="4 5" id="KW-0472">Membrane</keyword>
<evidence type="ECO:0000313" key="6">
    <source>
        <dbReference type="EMBL" id="OQO70190.1"/>
    </source>
</evidence>
<dbReference type="OrthoDB" id="1809613at2"/>
<dbReference type="GO" id="GO:0016020">
    <property type="term" value="C:membrane"/>
    <property type="evidence" value="ECO:0007669"/>
    <property type="project" value="UniProtKB-SubCell"/>
</dbReference>
<keyword evidence="2 5" id="KW-0812">Transmembrane</keyword>
<reference evidence="6 7" key="1">
    <citation type="journal article" date="2017" name="BMC Microbiol.">
        <title>Comparative genomics of Enterococcus spp. isolated from bovine feces.</title>
        <authorList>
            <person name="Beukers A.G."/>
            <person name="Zaheer R."/>
            <person name="Goji N."/>
            <person name="Amoako K.K."/>
            <person name="Chaves A.V."/>
            <person name="Ward M.P."/>
            <person name="McAllister T.A."/>
        </authorList>
    </citation>
    <scope>NUCLEOTIDE SEQUENCE [LARGE SCALE GENOMIC DNA]</scope>
    <source>
        <strain evidence="6 7">F1129D 143</strain>
    </source>
</reference>
<evidence type="ECO:0000256" key="5">
    <source>
        <dbReference type="SAM" id="Phobius"/>
    </source>
</evidence>
<dbReference type="EMBL" id="MJEA01000006">
    <property type="protein sequence ID" value="OQO70190.1"/>
    <property type="molecule type" value="Genomic_DNA"/>
</dbReference>
<evidence type="ECO:0000256" key="4">
    <source>
        <dbReference type="ARBA" id="ARBA00023136"/>
    </source>
</evidence>
<dbReference type="GO" id="GO:0009403">
    <property type="term" value="P:toxin biosynthetic process"/>
    <property type="evidence" value="ECO:0007669"/>
    <property type="project" value="InterPro"/>
</dbReference>
<feature type="transmembrane region" description="Helical" evidence="5">
    <location>
        <begin position="116"/>
        <end position="143"/>
    </location>
</feature>
<comment type="caution">
    <text evidence="6">The sequence shown here is derived from an EMBL/GenBank/DDBJ whole genome shotgun (WGS) entry which is preliminary data.</text>
</comment>
<proteinExistence type="predicted"/>
<evidence type="ECO:0000256" key="2">
    <source>
        <dbReference type="ARBA" id="ARBA00022692"/>
    </source>
</evidence>
<organism evidence="6 7">
    <name type="scientific">Enterococcus villorum</name>
    <dbReference type="NCBI Taxonomy" id="112904"/>
    <lineage>
        <taxon>Bacteria</taxon>
        <taxon>Bacillati</taxon>
        <taxon>Bacillota</taxon>
        <taxon>Bacilli</taxon>
        <taxon>Lactobacillales</taxon>
        <taxon>Enterococcaceae</taxon>
        <taxon>Enterococcus</taxon>
    </lineage>
</organism>
<dbReference type="AlphaFoldDB" id="A0A1V8YC61"/>
<dbReference type="InterPro" id="IPR003825">
    <property type="entry name" value="Colicin-V_CvpA"/>
</dbReference>
<dbReference type="Proteomes" id="UP000192477">
    <property type="component" value="Unassembled WGS sequence"/>
</dbReference>
<dbReference type="PANTHER" id="PTHR37306">
    <property type="entry name" value="COLICIN V PRODUCTION PROTEIN"/>
    <property type="match status" value="1"/>
</dbReference>
<comment type="subcellular location">
    <subcellularLocation>
        <location evidence="1">Membrane</location>
        <topology evidence="1">Multi-pass membrane protein</topology>
    </subcellularLocation>
</comment>
<evidence type="ECO:0000313" key="7">
    <source>
        <dbReference type="Proteomes" id="UP000192477"/>
    </source>
</evidence>
<feature type="transmembrane region" description="Helical" evidence="5">
    <location>
        <begin position="79"/>
        <end position="104"/>
    </location>
</feature>
<accession>A0A1V8YC61</accession>
<keyword evidence="3 5" id="KW-1133">Transmembrane helix</keyword>
<dbReference type="Pfam" id="PF02674">
    <property type="entry name" value="Colicin_V"/>
    <property type="match status" value="1"/>
</dbReference>
<protein>
    <submittedName>
        <fullName evidence="6">Colicin V production protein CvpA</fullName>
    </submittedName>
</protein>
<name>A0A1V8YC61_9ENTE</name>
<evidence type="ECO:0000256" key="1">
    <source>
        <dbReference type="ARBA" id="ARBA00004141"/>
    </source>
</evidence>
<dbReference type="RefSeq" id="WP_081183628.1">
    <property type="nucleotide sequence ID" value="NZ_MJEA01000006.1"/>
</dbReference>